<keyword evidence="1" id="KW-0805">Transcription regulation</keyword>
<dbReference type="Pfam" id="PF08220">
    <property type="entry name" value="HTH_DeoR"/>
    <property type="match status" value="1"/>
</dbReference>
<evidence type="ECO:0000313" key="5">
    <source>
        <dbReference type="EMBL" id="QPG05524.1"/>
    </source>
</evidence>
<dbReference type="PANTHER" id="PTHR30363">
    <property type="entry name" value="HTH-TYPE TRANSCRIPTIONAL REGULATOR SRLR-RELATED"/>
    <property type="match status" value="1"/>
</dbReference>
<evidence type="ECO:0000313" key="6">
    <source>
        <dbReference type="Proteomes" id="UP000595095"/>
    </source>
</evidence>
<reference evidence="5 6" key="1">
    <citation type="submission" date="2020-11" db="EMBL/GenBank/DDBJ databases">
        <title>Complete genome sequence for Salinimonas sp. strain G2-b.</title>
        <authorList>
            <person name="Park S.-J."/>
        </authorList>
    </citation>
    <scope>NUCLEOTIDE SEQUENCE [LARGE SCALE GENOMIC DNA]</scope>
    <source>
        <strain evidence="5 6">G2-b</strain>
    </source>
</reference>
<dbReference type="PROSITE" id="PS51000">
    <property type="entry name" value="HTH_DEOR_2"/>
    <property type="match status" value="1"/>
</dbReference>
<dbReference type="InterPro" id="IPR001034">
    <property type="entry name" value="DeoR_HTH"/>
</dbReference>
<dbReference type="GO" id="GO:0003700">
    <property type="term" value="F:DNA-binding transcription factor activity"/>
    <property type="evidence" value="ECO:0007669"/>
    <property type="project" value="InterPro"/>
</dbReference>
<dbReference type="GO" id="GO:0003677">
    <property type="term" value="F:DNA binding"/>
    <property type="evidence" value="ECO:0007669"/>
    <property type="project" value="UniProtKB-KW"/>
</dbReference>
<dbReference type="RefSeq" id="WP_195810611.1">
    <property type="nucleotide sequence ID" value="NZ_CP064795.1"/>
</dbReference>
<dbReference type="SMART" id="SM00420">
    <property type="entry name" value="HTH_DEOR"/>
    <property type="match status" value="1"/>
</dbReference>
<dbReference type="InterPro" id="IPR037171">
    <property type="entry name" value="NagB/RpiA_transferase-like"/>
</dbReference>
<dbReference type="InterPro" id="IPR036390">
    <property type="entry name" value="WH_DNA-bd_sf"/>
</dbReference>
<accession>A0A7S9HCW8</accession>
<dbReference type="Gene3D" id="3.40.50.1360">
    <property type="match status" value="1"/>
</dbReference>
<feature type="domain" description="HTH deoR-type" evidence="4">
    <location>
        <begin position="6"/>
        <end position="61"/>
    </location>
</feature>
<organism evidence="5 6">
    <name type="scientific">Salinimonas marina</name>
    <dbReference type="NCBI Taxonomy" id="2785918"/>
    <lineage>
        <taxon>Bacteria</taxon>
        <taxon>Pseudomonadati</taxon>
        <taxon>Pseudomonadota</taxon>
        <taxon>Gammaproteobacteria</taxon>
        <taxon>Alteromonadales</taxon>
        <taxon>Alteromonadaceae</taxon>
        <taxon>Alteromonas/Salinimonas group</taxon>
        <taxon>Salinimonas</taxon>
    </lineage>
</organism>
<gene>
    <name evidence="5" type="ORF">IT774_15735</name>
</gene>
<dbReference type="SUPFAM" id="SSF100950">
    <property type="entry name" value="NagB/RpiA/CoA transferase-like"/>
    <property type="match status" value="1"/>
</dbReference>
<keyword evidence="3" id="KW-0804">Transcription</keyword>
<dbReference type="InterPro" id="IPR018356">
    <property type="entry name" value="Tscrpt_reg_HTH_DeoR_CS"/>
</dbReference>
<evidence type="ECO:0000256" key="2">
    <source>
        <dbReference type="ARBA" id="ARBA00023125"/>
    </source>
</evidence>
<dbReference type="KEGG" id="smaa:IT774_15735"/>
<dbReference type="InterPro" id="IPR014036">
    <property type="entry name" value="DeoR-like_C"/>
</dbReference>
<dbReference type="PANTHER" id="PTHR30363:SF44">
    <property type="entry name" value="AGA OPERON TRANSCRIPTIONAL REPRESSOR-RELATED"/>
    <property type="match status" value="1"/>
</dbReference>
<dbReference type="SMART" id="SM01134">
    <property type="entry name" value="DeoRC"/>
    <property type="match status" value="1"/>
</dbReference>
<sequence>MQKRNTQQRREAIVEWVNHRGHAQVDVLAGEFGTSEVTIRKDLSILAQQGVLVRQFGGAAPVPAAVAAAPLLRPVSAQKQAIGARAASLLHDNARILIDSGSTTETMLPHLHAFSRLVVMTNSLKAASYLTEQDNEPTVLMTGGTWDPQSQSFQGHMAEKVTQAYSFDYAFIGASGIDVERGTTTFNELTGLTETMASAAREVAIVAESSKFDHRMPNLELPWKSIAYLITDSNISPAVKQAITDHGVAVLIATPNGV</sequence>
<keyword evidence="2" id="KW-0238">DNA-binding</keyword>
<keyword evidence="6" id="KW-1185">Reference proteome</keyword>
<dbReference type="AlphaFoldDB" id="A0A7S9HCW8"/>
<evidence type="ECO:0000256" key="3">
    <source>
        <dbReference type="ARBA" id="ARBA00023163"/>
    </source>
</evidence>
<proteinExistence type="predicted"/>
<dbReference type="SUPFAM" id="SSF46785">
    <property type="entry name" value="Winged helix' DNA-binding domain"/>
    <property type="match status" value="1"/>
</dbReference>
<dbReference type="EMBL" id="CP064795">
    <property type="protein sequence ID" value="QPG05524.1"/>
    <property type="molecule type" value="Genomic_DNA"/>
</dbReference>
<protein>
    <submittedName>
        <fullName evidence="5">DeoR family transcriptional regulator</fullName>
    </submittedName>
</protein>
<evidence type="ECO:0000259" key="4">
    <source>
        <dbReference type="PROSITE" id="PS51000"/>
    </source>
</evidence>
<dbReference type="Pfam" id="PF00455">
    <property type="entry name" value="DeoRC"/>
    <property type="match status" value="1"/>
</dbReference>
<name>A0A7S9HCW8_9ALTE</name>
<evidence type="ECO:0000256" key="1">
    <source>
        <dbReference type="ARBA" id="ARBA00023015"/>
    </source>
</evidence>
<dbReference type="PROSITE" id="PS00894">
    <property type="entry name" value="HTH_DEOR_1"/>
    <property type="match status" value="1"/>
</dbReference>
<dbReference type="Proteomes" id="UP000595095">
    <property type="component" value="Chromosome"/>
</dbReference>
<dbReference type="InterPro" id="IPR050313">
    <property type="entry name" value="Carb_Metab_HTH_regulators"/>
</dbReference>